<dbReference type="PROSITE" id="PS50931">
    <property type="entry name" value="HTH_LYSR"/>
    <property type="match status" value="1"/>
</dbReference>
<keyword evidence="4" id="KW-0804">Transcription</keyword>
<dbReference type="InterPro" id="IPR036390">
    <property type="entry name" value="WH_DNA-bd_sf"/>
</dbReference>
<gene>
    <name evidence="6" type="ORF">H8717_08600</name>
</gene>
<dbReference type="PRINTS" id="PR00039">
    <property type="entry name" value="HTHLYSR"/>
</dbReference>
<dbReference type="SUPFAM" id="SSF53850">
    <property type="entry name" value="Periplasmic binding protein-like II"/>
    <property type="match status" value="1"/>
</dbReference>
<dbReference type="SUPFAM" id="SSF46785">
    <property type="entry name" value="Winged helix' DNA-binding domain"/>
    <property type="match status" value="1"/>
</dbReference>
<dbReference type="RefSeq" id="WP_262399986.1">
    <property type="nucleotide sequence ID" value="NZ_JACRTB010000011.1"/>
</dbReference>
<evidence type="ECO:0000256" key="3">
    <source>
        <dbReference type="ARBA" id="ARBA00023125"/>
    </source>
</evidence>
<keyword evidence="7" id="KW-1185">Reference proteome</keyword>
<organism evidence="6 7">
    <name type="scientific">Yanshouia hominis</name>
    <dbReference type="NCBI Taxonomy" id="2763673"/>
    <lineage>
        <taxon>Bacteria</taxon>
        <taxon>Bacillati</taxon>
        <taxon>Bacillota</taxon>
        <taxon>Clostridia</taxon>
        <taxon>Eubacteriales</taxon>
        <taxon>Oscillospiraceae</taxon>
        <taxon>Yanshouia</taxon>
    </lineage>
</organism>
<dbReference type="InterPro" id="IPR005119">
    <property type="entry name" value="LysR_subst-bd"/>
</dbReference>
<accession>A0ABR7NLE2</accession>
<evidence type="ECO:0000259" key="5">
    <source>
        <dbReference type="PROSITE" id="PS50931"/>
    </source>
</evidence>
<keyword evidence="2" id="KW-0805">Transcription regulation</keyword>
<dbReference type="CDD" id="cd05466">
    <property type="entry name" value="PBP2_LTTR_substrate"/>
    <property type="match status" value="1"/>
</dbReference>
<feature type="domain" description="HTH lysR-type" evidence="5">
    <location>
        <begin position="1"/>
        <end position="58"/>
    </location>
</feature>
<reference evidence="6 7" key="1">
    <citation type="submission" date="2020-08" db="EMBL/GenBank/DDBJ databases">
        <title>Genome public.</title>
        <authorList>
            <person name="Liu C."/>
            <person name="Sun Q."/>
        </authorList>
    </citation>
    <scope>NUCLEOTIDE SEQUENCE [LARGE SCALE GENOMIC DNA]</scope>
    <source>
        <strain evidence="6 7">BX1</strain>
    </source>
</reference>
<proteinExistence type="inferred from homology"/>
<name>A0ABR7NLE2_9FIRM</name>
<evidence type="ECO:0000256" key="1">
    <source>
        <dbReference type="ARBA" id="ARBA00009437"/>
    </source>
</evidence>
<evidence type="ECO:0000256" key="4">
    <source>
        <dbReference type="ARBA" id="ARBA00023163"/>
    </source>
</evidence>
<keyword evidence="3" id="KW-0238">DNA-binding</keyword>
<comment type="similarity">
    <text evidence="1">Belongs to the LysR transcriptional regulatory family.</text>
</comment>
<protein>
    <submittedName>
        <fullName evidence="6">LysR family transcriptional regulator</fullName>
    </submittedName>
</protein>
<dbReference type="EMBL" id="JACRTB010000011">
    <property type="protein sequence ID" value="MBC8576463.1"/>
    <property type="molecule type" value="Genomic_DNA"/>
</dbReference>
<sequence length="298" mass="34083">MDIRSLIQFLQIAKDGSYTKAAASLYLVQPTLSKTIQNMEQELGVRLFQKDGQKIELTEYGKRLVEIATPIINQFQQIPTWLHDIEDLASGSLSIGSTPILAGLYLVTYITEFCRLYPRIELKLVERGTYEIKDAVLRSECDIGFCMLCPEVRNCSMLDVISLFRKEVVVMIHKDNPLGEMKSISMRDLRHEKFNFYASGHAIKDEIYLRCTEAGFSPNINFVSGNAAFLIRLSEMGNGITILPKPFLTQYDYQNLSAIPFEPTFPWECCLITKKGRYQPFAIRQFIDHIVKGFKTVH</sequence>
<dbReference type="Gene3D" id="3.40.190.290">
    <property type="match status" value="1"/>
</dbReference>
<dbReference type="InterPro" id="IPR050950">
    <property type="entry name" value="HTH-type_LysR_regulators"/>
</dbReference>
<dbReference type="Pfam" id="PF03466">
    <property type="entry name" value="LysR_substrate"/>
    <property type="match status" value="1"/>
</dbReference>
<evidence type="ECO:0000256" key="2">
    <source>
        <dbReference type="ARBA" id="ARBA00023015"/>
    </source>
</evidence>
<dbReference type="PANTHER" id="PTHR30419">
    <property type="entry name" value="HTH-TYPE TRANSCRIPTIONAL REGULATOR YBHD"/>
    <property type="match status" value="1"/>
</dbReference>
<evidence type="ECO:0000313" key="7">
    <source>
        <dbReference type="Proteomes" id="UP000658131"/>
    </source>
</evidence>
<dbReference type="Gene3D" id="1.10.10.10">
    <property type="entry name" value="Winged helix-like DNA-binding domain superfamily/Winged helix DNA-binding domain"/>
    <property type="match status" value="1"/>
</dbReference>
<dbReference type="Proteomes" id="UP000658131">
    <property type="component" value="Unassembled WGS sequence"/>
</dbReference>
<dbReference type="PANTHER" id="PTHR30419:SF8">
    <property type="entry name" value="NITROGEN ASSIMILATION TRANSCRIPTIONAL ACTIVATOR-RELATED"/>
    <property type="match status" value="1"/>
</dbReference>
<evidence type="ECO:0000313" key="6">
    <source>
        <dbReference type="EMBL" id="MBC8576463.1"/>
    </source>
</evidence>
<dbReference type="InterPro" id="IPR000847">
    <property type="entry name" value="LysR_HTH_N"/>
</dbReference>
<dbReference type="Pfam" id="PF00126">
    <property type="entry name" value="HTH_1"/>
    <property type="match status" value="1"/>
</dbReference>
<dbReference type="InterPro" id="IPR036388">
    <property type="entry name" value="WH-like_DNA-bd_sf"/>
</dbReference>
<comment type="caution">
    <text evidence="6">The sequence shown here is derived from an EMBL/GenBank/DDBJ whole genome shotgun (WGS) entry which is preliminary data.</text>
</comment>